<evidence type="ECO:0000313" key="3">
    <source>
        <dbReference type="Proteomes" id="UP001210380"/>
    </source>
</evidence>
<dbReference type="EMBL" id="JAQGLA010000030">
    <property type="protein sequence ID" value="MDA3627564.1"/>
    <property type="molecule type" value="Genomic_DNA"/>
</dbReference>
<protein>
    <submittedName>
        <fullName evidence="2">Uncharacterized protein</fullName>
    </submittedName>
</protein>
<feature type="compositionally biased region" description="Basic and acidic residues" evidence="1">
    <location>
        <begin position="171"/>
        <end position="180"/>
    </location>
</feature>
<name>A0ABT4V2C1_9PSEU</name>
<gene>
    <name evidence="2" type="ORF">OU415_19125</name>
</gene>
<organism evidence="2 3">
    <name type="scientific">Saccharopolyspora oryzae</name>
    <dbReference type="NCBI Taxonomy" id="2997343"/>
    <lineage>
        <taxon>Bacteria</taxon>
        <taxon>Bacillati</taxon>
        <taxon>Actinomycetota</taxon>
        <taxon>Actinomycetes</taxon>
        <taxon>Pseudonocardiales</taxon>
        <taxon>Pseudonocardiaceae</taxon>
        <taxon>Saccharopolyspora</taxon>
    </lineage>
</organism>
<keyword evidence="3" id="KW-1185">Reference proteome</keyword>
<feature type="region of interest" description="Disordered" evidence="1">
    <location>
        <begin position="159"/>
        <end position="180"/>
    </location>
</feature>
<comment type="caution">
    <text evidence="2">The sequence shown here is derived from an EMBL/GenBank/DDBJ whole genome shotgun (WGS) entry which is preliminary data.</text>
</comment>
<accession>A0ABT4V2C1</accession>
<evidence type="ECO:0000313" key="2">
    <source>
        <dbReference type="EMBL" id="MDA3627564.1"/>
    </source>
</evidence>
<dbReference type="Proteomes" id="UP001210380">
    <property type="component" value="Unassembled WGS sequence"/>
</dbReference>
<reference evidence="2 3" key="1">
    <citation type="submission" date="2022-11" db="EMBL/GenBank/DDBJ databases">
        <title>Draft genome sequence of Saccharopolyspora sp. WRP15-2 isolated from rhizosphere soils of wild rice in Thailand.</title>
        <authorList>
            <person name="Duangmal K."/>
            <person name="Kammanee S."/>
            <person name="Muangham S."/>
        </authorList>
    </citation>
    <scope>NUCLEOTIDE SEQUENCE [LARGE SCALE GENOMIC DNA]</scope>
    <source>
        <strain evidence="2 3">WRP15-2</strain>
    </source>
</reference>
<proteinExistence type="predicted"/>
<evidence type="ECO:0000256" key="1">
    <source>
        <dbReference type="SAM" id="MobiDB-lite"/>
    </source>
</evidence>
<sequence>MILLTVVAFALPFSALEASDASVVVCAALAAPPLLLMVPCTRRQGVLKDMKPILETYPWHDVPASVRGEVLKVPNPDEPGKSVEVIARRSSLGMKRRRAVVQASVQGFRFAGDPRFGGVIALRARPGQLITVVPRHRFQDVRKRPRGVSEAAWQRAREAGISGESRIPGEMLREQRRSGR</sequence>